<dbReference type="CDD" id="cd10030">
    <property type="entry name" value="UDG-F4_TTUDGA_SPO1dp_like"/>
    <property type="match status" value="1"/>
</dbReference>
<keyword evidence="1" id="KW-0004">4Fe-4S</keyword>
<evidence type="ECO:0000256" key="5">
    <source>
        <dbReference type="ARBA" id="ARBA00023004"/>
    </source>
</evidence>
<dbReference type="AlphaFoldDB" id="Q7MRL7"/>
<dbReference type="SUPFAM" id="SSF52141">
    <property type="entry name" value="Uracil-DNA glycosylase-like"/>
    <property type="match status" value="1"/>
</dbReference>
<protein>
    <recommendedName>
        <fullName evidence="9">Uracil-DNA glycosylase-like domain-containing protein</fullName>
    </recommendedName>
</protein>
<evidence type="ECO:0000256" key="4">
    <source>
        <dbReference type="ARBA" id="ARBA00022801"/>
    </source>
</evidence>
<dbReference type="Proteomes" id="UP000000422">
    <property type="component" value="Chromosome"/>
</dbReference>
<dbReference type="SMART" id="SM00987">
    <property type="entry name" value="UreE_C"/>
    <property type="match status" value="1"/>
</dbReference>
<dbReference type="Pfam" id="PF03167">
    <property type="entry name" value="UDG"/>
    <property type="match status" value="1"/>
</dbReference>
<keyword evidence="5" id="KW-0408">Iron</keyword>
<keyword evidence="8" id="KW-1133">Transmembrane helix</keyword>
<keyword evidence="11" id="KW-1185">Reference proteome</keyword>
<evidence type="ECO:0000313" key="11">
    <source>
        <dbReference type="Proteomes" id="UP000000422"/>
    </source>
</evidence>
<evidence type="ECO:0000256" key="1">
    <source>
        <dbReference type="ARBA" id="ARBA00022485"/>
    </source>
</evidence>
<evidence type="ECO:0000256" key="3">
    <source>
        <dbReference type="ARBA" id="ARBA00022763"/>
    </source>
</evidence>
<dbReference type="InterPro" id="IPR051536">
    <property type="entry name" value="UDG_Type-4/5"/>
</dbReference>
<evidence type="ECO:0000256" key="8">
    <source>
        <dbReference type="SAM" id="Phobius"/>
    </source>
</evidence>
<reference evidence="10 11" key="1">
    <citation type="journal article" date="2003" name="Proc. Natl. Acad. Sci. U.S.A.">
        <title>Complete genome sequence and analysis of Wolinella succinogenes.</title>
        <authorList>
            <person name="Baar C."/>
            <person name="Eppinger M."/>
            <person name="Raddatz G."/>
            <person name="Simon JM."/>
            <person name="Lanz C."/>
            <person name="Klimmek O."/>
            <person name="Nandakumar R."/>
            <person name="Gross R."/>
            <person name="Rosinus A."/>
            <person name="Keller H."/>
            <person name="Jagtap P."/>
            <person name="Linke B."/>
            <person name="Meyer F."/>
            <person name="Lederer H."/>
            <person name="Schuster S.C."/>
        </authorList>
    </citation>
    <scope>NUCLEOTIDE SEQUENCE [LARGE SCALE GENOMIC DNA]</scope>
    <source>
        <strain evidence="11">ATCC 29543 / DSM 1740 / CCUG 13145 / JCM 31913 / LMG 7466 / NCTC 11488 / FDC 602W</strain>
    </source>
</reference>
<dbReference type="EMBL" id="BX571660">
    <property type="protein sequence ID" value="CAE10316.1"/>
    <property type="molecule type" value="Genomic_DNA"/>
</dbReference>
<evidence type="ECO:0000256" key="6">
    <source>
        <dbReference type="ARBA" id="ARBA00023014"/>
    </source>
</evidence>
<dbReference type="STRING" id="273121.WS1236"/>
<feature type="domain" description="Uracil-DNA glycosylase-like" evidence="9">
    <location>
        <begin position="97"/>
        <end position="244"/>
    </location>
</feature>
<dbReference type="GO" id="GO:0097506">
    <property type="term" value="F:deaminated base DNA N-glycosylase activity"/>
    <property type="evidence" value="ECO:0007669"/>
    <property type="project" value="UniProtKB-ARBA"/>
</dbReference>
<dbReference type="GO" id="GO:0051539">
    <property type="term" value="F:4 iron, 4 sulfur cluster binding"/>
    <property type="evidence" value="ECO:0007669"/>
    <property type="project" value="UniProtKB-KW"/>
</dbReference>
<evidence type="ECO:0000259" key="9">
    <source>
        <dbReference type="SMART" id="SM00986"/>
    </source>
</evidence>
<sequence length="250" mass="27944">MPKVAQKRGNQDLFSLIDFYPFFAKIFAMYRLEKMLQLKKLYQERASGRCYIEPFTHASPLGAEGVSHLPEGLLSLQGIIESCVLCELSKGEGKPIFGMCQTTSKVVFVSETPLVDPKHPSMFVGRSGEMLRNIVRNVLGLKEGEVSLLSLLKCHPSLAQKVDSALFSSCKPYILKQIDLLPLSAIIVPLGEVAYRYLTDERGDFSQYRGQKSVWAGRTLIPAHSLSYLLRNPTAKKEALKDFLLIKSCL</sequence>
<keyword evidence="2" id="KW-0479">Metal-binding</keyword>
<keyword evidence="4" id="KW-0378">Hydrolase</keyword>
<evidence type="ECO:0000313" key="10">
    <source>
        <dbReference type="EMBL" id="CAE10316.1"/>
    </source>
</evidence>
<dbReference type="InterPro" id="IPR005122">
    <property type="entry name" value="Uracil-DNA_glycosylase-like"/>
</dbReference>
<evidence type="ECO:0000256" key="2">
    <source>
        <dbReference type="ARBA" id="ARBA00022723"/>
    </source>
</evidence>
<keyword evidence="3" id="KW-0227">DNA damage</keyword>
<dbReference type="GO" id="GO:0006281">
    <property type="term" value="P:DNA repair"/>
    <property type="evidence" value="ECO:0007669"/>
    <property type="project" value="UniProtKB-KW"/>
</dbReference>
<dbReference type="eggNOG" id="COG1573">
    <property type="taxonomic scope" value="Bacteria"/>
</dbReference>
<keyword evidence="8" id="KW-0812">Transmembrane</keyword>
<dbReference type="Gene3D" id="3.40.470.10">
    <property type="entry name" value="Uracil-DNA glycosylase-like domain"/>
    <property type="match status" value="1"/>
</dbReference>
<feature type="transmembrane region" description="Helical" evidence="8">
    <location>
        <begin position="13"/>
        <end position="32"/>
    </location>
</feature>
<dbReference type="InterPro" id="IPR036895">
    <property type="entry name" value="Uracil-DNA_glycosylase-like_sf"/>
</dbReference>
<keyword evidence="7" id="KW-0234">DNA repair</keyword>
<dbReference type="PANTHER" id="PTHR33693:SF1">
    <property type="entry name" value="TYPE-4 URACIL-DNA GLYCOSYLASE"/>
    <property type="match status" value="1"/>
</dbReference>
<dbReference type="SMART" id="SM00986">
    <property type="entry name" value="UDG"/>
    <property type="match status" value="1"/>
</dbReference>
<dbReference type="KEGG" id="wsu:WS1236"/>
<name>Q7MRL7_WOLSU</name>
<dbReference type="HOGENOM" id="CLU_044815_1_4_7"/>
<accession>Q7MRL7</accession>
<keyword evidence="6" id="KW-0411">Iron-sulfur</keyword>
<evidence type="ECO:0000256" key="7">
    <source>
        <dbReference type="ARBA" id="ARBA00023204"/>
    </source>
</evidence>
<keyword evidence="8" id="KW-0472">Membrane</keyword>
<dbReference type="GO" id="GO:0046872">
    <property type="term" value="F:metal ion binding"/>
    <property type="evidence" value="ECO:0007669"/>
    <property type="project" value="UniProtKB-KW"/>
</dbReference>
<gene>
    <name evidence="10" type="ordered locus">WS1236</name>
</gene>
<organism evidence="11">
    <name type="scientific">Wolinella succinogenes (strain ATCC 29543 / DSM 1740 / CCUG 13145 / JCM 31913 / LMG 7466 / NCTC 11488 / FDC 602W)</name>
    <name type="common">Vibrio succinogenes</name>
    <dbReference type="NCBI Taxonomy" id="273121"/>
    <lineage>
        <taxon>Bacteria</taxon>
        <taxon>Pseudomonadati</taxon>
        <taxon>Campylobacterota</taxon>
        <taxon>Epsilonproteobacteria</taxon>
        <taxon>Campylobacterales</taxon>
        <taxon>Helicobacteraceae</taxon>
        <taxon>Wolinella</taxon>
    </lineage>
</organism>
<dbReference type="PANTHER" id="PTHR33693">
    <property type="entry name" value="TYPE-5 URACIL-DNA GLYCOSYLASE"/>
    <property type="match status" value="1"/>
</dbReference>
<proteinExistence type="predicted"/>